<feature type="transmembrane region" description="Helical" evidence="1">
    <location>
        <begin position="161"/>
        <end position="180"/>
    </location>
</feature>
<reference evidence="2 3" key="1">
    <citation type="submission" date="2019-01" db="EMBL/GenBank/DDBJ databases">
        <title>Lacunisphaera sp. strain TWA-58.</title>
        <authorList>
            <person name="Chen W.-M."/>
        </authorList>
    </citation>
    <scope>NUCLEOTIDE SEQUENCE [LARGE SCALE GENOMIC DNA]</scope>
    <source>
        <strain evidence="2 3">TWA-58</strain>
    </source>
</reference>
<feature type="transmembrane region" description="Helical" evidence="1">
    <location>
        <begin position="139"/>
        <end position="155"/>
    </location>
</feature>
<feature type="transmembrane region" description="Helical" evidence="1">
    <location>
        <begin position="109"/>
        <end position="127"/>
    </location>
</feature>
<keyword evidence="1" id="KW-0472">Membrane</keyword>
<feature type="transmembrane region" description="Helical" evidence="1">
    <location>
        <begin position="285"/>
        <end position="303"/>
    </location>
</feature>
<evidence type="ECO:0000256" key="1">
    <source>
        <dbReference type="SAM" id="Phobius"/>
    </source>
</evidence>
<evidence type="ECO:0000313" key="3">
    <source>
        <dbReference type="Proteomes" id="UP000290218"/>
    </source>
</evidence>
<gene>
    <name evidence="2" type="ORF">ESB00_16960</name>
</gene>
<evidence type="ECO:0000313" key="2">
    <source>
        <dbReference type="EMBL" id="RXK53384.1"/>
    </source>
</evidence>
<dbReference type="Proteomes" id="UP000290218">
    <property type="component" value="Unassembled WGS sequence"/>
</dbReference>
<feature type="transmembrane region" description="Helical" evidence="1">
    <location>
        <begin position="309"/>
        <end position="330"/>
    </location>
</feature>
<accession>A0A4Q1C4N4</accession>
<protein>
    <submittedName>
        <fullName evidence="2">Transporter</fullName>
    </submittedName>
</protein>
<dbReference type="GO" id="GO:0015098">
    <property type="term" value="F:molybdate ion transmembrane transporter activity"/>
    <property type="evidence" value="ECO:0007669"/>
    <property type="project" value="InterPro"/>
</dbReference>
<keyword evidence="3" id="KW-1185">Reference proteome</keyword>
<proteinExistence type="predicted"/>
<feature type="transmembrane region" description="Helical" evidence="1">
    <location>
        <begin position="342"/>
        <end position="371"/>
    </location>
</feature>
<dbReference type="OrthoDB" id="7361398at2"/>
<dbReference type="InterPro" id="IPR031563">
    <property type="entry name" value="MOT1/MOT2"/>
</dbReference>
<keyword evidence="1" id="KW-0812">Transmembrane</keyword>
<dbReference type="RefSeq" id="WP_129048974.1">
    <property type="nucleotide sequence ID" value="NZ_SDHX01000002.1"/>
</dbReference>
<sequence length="383" mass="39613">MPALKRLRFDRHEFAGAFGDIGTDLPLIAGILLATGLDPAGVFIAFGLAQIASGLLYGLPMPVQPLKAMAVVVIAGQASGAQLQLAGLMIGALMLALAHSGLLDRLQRLIPVLVVRGIQAGLGIALARTALGLTGREGNLGWIAAGAAVAVLVWLRSHQHFPGALVVVGAGALWAAFARIDWNVISHGFGLVLPTPAALPWDQWAAALTLLVLPQVPLSLSNSVIATQRTVADLFPDRPVTLRGIGGTYGVINLLSPWLGGIPMCHGCGGLAGYYALGARTGGSVVIYGALYLVVGALFSGAFQEVLRAFPAPVLGAILLVEAGVLLLLLREVPRTPLALGIAAVVALVCVFAPQGYLTGMIVGCILFYSLRRWLPAPARPAG</sequence>
<comment type="caution">
    <text evidence="2">The sequence shown here is derived from an EMBL/GenBank/DDBJ whole genome shotgun (WGS) entry which is preliminary data.</text>
</comment>
<dbReference type="AlphaFoldDB" id="A0A4Q1C4N4"/>
<dbReference type="Pfam" id="PF16983">
    <property type="entry name" value="MFS_MOT1"/>
    <property type="match status" value="2"/>
</dbReference>
<keyword evidence="1" id="KW-1133">Transmembrane helix</keyword>
<dbReference type="PANTHER" id="PTHR31970">
    <property type="match status" value="1"/>
</dbReference>
<dbReference type="PANTHER" id="PTHR31970:SF9">
    <property type="entry name" value="MOLYBDATE TRANSPORTER 2"/>
    <property type="match status" value="1"/>
</dbReference>
<dbReference type="EMBL" id="SDHX01000002">
    <property type="protein sequence ID" value="RXK53384.1"/>
    <property type="molecule type" value="Genomic_DNA"/>
</dbReference>
<feature type="transmembrane region" description="Helical" evidence="1">
    <location>
        <begin position="71"/>
        <end position="97"/>
    </location>
</feature>
<name>A0A4Q1C4N4_9BACT</name>
<organism evidence="2 3">
    <name type="scientific">Oleiharenicola lentus</name>
    <dbReference type="NCBI Taxonomy" id="2508720"/>
    <lineage>
        <taxon>Bacteria</taxon>
        <taxon>Pseudomonadati</taxon>
        <taxon>Verrucomicrobiota</taxon>
        <taxon>Opitutia</taxon>
        <taxon>Opitutales</taxon>
        <taxon>Opitutaceae</taxon>
        <taxon>Oleiharenicola</taxon>
    </lineage>
</organism>